<keyword evidence="1" id="KW-0548">Nucleotidyltransferase</keyword>
<protein>
    <submittedName>
        <fullName evidence="1">Probable RNA-directed DNA polymerase from transposon BS</fullName>
    </submittedName>
</protein>
<dbReference type="AlphaFoldDB" id="A0A4C1T9R7"/>
<proteinExistence type="predicted"/>
<evidence type="ECO:0000313" key="1">
    <source>
        <dbReference type="EMBL" id="GBP11269.1"/>
    </source>
</evidence>
<reference evidence="1 2" key="1">
    <citation type="journal article" date="2019" name="Commun. Biol.">
        <title>The bagworm genome reveals a unique fibroin gene that provides high tensile strength.</title>
        <authorList>
            <person name="Kono N."/>
            <person name="Nakamura H."/>
            <person name="Ohtoshi R."/>
            <person name="Tomita M."/>
            <person name="Numata K."/>
            <person name="Arakawa K."/>
        </authorList>
    </citation>
    <scope>NUCLEOTIDE SEQUENCE [LARGE SCALE GENOMIC DNA]</scope>
</reference>
<keyword evidence="1" id="KW-0808">Transferase</keyword>
<dbReference type="Proteomes" id="UP000299102">
    <property type="component" value="Unassembled WGS sequence"/>
</dbReference>
<keyword evidence="1" id="KW-0695">RNA-directed DNA polymerase</keyword>
<name>A0A4C1T9R7_EUMVA</name>
<organism evidence="1 2">
    <name type="scientific">Eumeta variegata</name>
    <name type="common">Bagworm moth</name>
    <name type="synonym">Eumeta japonica</name>
    <dbReference type="NCBI Taxonomy" id="151549"/>
    <lineage>
        <taxon>Eukaryota</taxon>
        <taxon>Metazoa</taxon>
        <taxon>Ecdysozoa</taxon>
        <taxon>Arthropoda</taxon>
        <taxon>Hexapoda</taxon>
        <taxon>Insecta</taxon>
        <taxon>Pterygota</taxon>
        <taxon>Neoptera</taxon>
        <taxon>Endopterygota</taxon>
        <taxon>Lepidoptera</taxon>
        <taxon>Glossata</taxon>
        <taxon>Ditrysia</taxon>
        <taxon>Tineoidea</taxon>
        <taxon>Psychidae</taxon>
        <taxon>Oiketicinae</taxon>
        <taxon>Eumeta</taxon>
    </lineage>
</organism>
<evidence type="ECO:0000313" key="2">
    <source>
        <dbReference type="Proteomes" id="UP000299102"/>
    </source>
</evidence>
<accession>A0A4C1T9R7</accession>
<keyword evidence="2" id="KW-1185">Reference proteome</keyword>
<gene>
    <name evidence="1" type="primary">RTase</name>
    <name evidence="1" type="ORF">EVAR_73910_1</name>
</gene>
<dbReference type="EMBL" id="BGZK01004858">
    <property type="protein sequence ID" value="GBP11269.1"/>
    <property type="molecule type" value="Genomic_DNA"/>
</dbReference>
<sequence length="108" mass="12069">MVIASRITEKLLIMPSFTPDISEIKVGASPSDYYCNVSVRSDLDVGFLLNEEYETEADDAAEAFDKVWHEGLIVKLKVYLPANIVKLLEVYISSRKLVVKEGSFVSLP</sequence>
<comment type="caution">
    <text evidence="1">The sequence shown here is derived from an EMBL/GenBank/DDBJ whole genome shotgun (WGS) entry which is preliminary data.</text>
</comment>
<dbReference type="GO" id="GO:0003964">
    <property type="term" value="F:RNA-directed DNA polymerase activity"/>
    <property type="evidence" value="ECO:0007669"/>
    <property type="project" value="UniProtKB-KW"/>
</dbReference>
<dbReference type="OrthoDB" id="416454at2759"/>